<dbReference type="InterPro" id="IPR018490">
    <property type="entry name" value="cNMP-bd_dom_sf"/>
</dbReference>
<evidence type="ECO:0000259" key="3">
    <source>
        <dbReference type="PROSITE" id="PS50042"/>
    </source>
</evidence>
<dbReference type="InterPro" id="IPR000595">
    <property type="entry name" value="cNMP-bd_dom"/>
</dbReference>
<evidence type="ECO:0000313" key="5">
    <source>
        <dbReference type="Proteomes" id="UP000184418"/>
    </source>
</evidence>
<keyword evidence="1" id="KW-0285">Flavoprotein</keyword>
<protein>
    <submittedName>
        <fullName evidence="4">Thioredoxin reductase (NADPH)</fullName>
    </submittedName>
</protein>
<keyword evidence="5" id="KW-1185">Reference proteome</keyword>
<dbReference type="PROSITE" id="PS50042">
    <property type="entry name" value="CNMP_BINDING_3"/>
    <property type="match status" value="1"/>
</dbReference>
<dbReference type="GO" id="GO:0016491">
    <property type="term" value="F:oxidoreductase activity"/>
    <property type="evidence" value="ECO:0007669"/>
    <property type="project" value="UniProtKB-KW"/>
</dbReference>
<evidence type="ECO:0000256" key="1">
    <source>
        <dbReference type="ARBA" id="ARBA00022630"/>
    </source>
</evidence>
<dbReference type="Pfam" id="PF00027">
    <property type="entry name" value="cNMP_binding"/>
    <property type="match status" value="1"/>
</dbReference>
<evidence type="ECO:0000256" key="2">
    <source>
        <dbReference type="ARBA" id="ARBA00023002"/>
    </source>
</evidence>
<dbReference type="Pfam" id="PF07992">
    <property type="entry name" value="Pyr_redox_2"/>
    <property type="match status" value="1"/>
</dbReference>
<name>A0A1M6LPK9_9BACT</name>
<dbReference type="InterPro" id="IPR050097">
    <property type="entry name" value="Ferredoxin-NADP_redctase_2"/>
</dbReference>
<dbReference type="STRING" id="1121955.SAMN02745146_0003"/>
<reference evidence="4 5" key="1">
    <citation type="submission" date="2016-11" db="EMBL/GenBank/DDBJ databases">
        <authorList>
            <person name="Jaros S."/>
            <person name="Januszkiewicz K."/>
            <person name="Wedrychowicz H."/>
        </authorList>
    </citation>
    <scope>NUCLEOTIDE SEQUENCE [LARGE SCALE GENOMIC DNA]</scope>
    <source>
        <strain evidence="4 5">DSM 21074</strain>
    </source>
</reference>
<evidence type="ECO:0000313" key="4">
    <source>
        <dbReference type="EMBL" id="SHJ73137.1"/>
    </source>
</evidence>
<dbReference type="InterPro" id="IPR036188">
    <property type="entry name" value="FAD/NAD-bd_sf"/>
</dbReference>
<dbReference type="Gene3D" id="2.60.120.10">
    <property type="entry name" value="Jelly Rolls"/>
    <property type="match status" value="1"/>
</dbReference>
<dbReference type="InterPro" id="IPR023753">
    <property type="entry name" value="FAD/NAD-binding_dom"/>
</dbReference>
<dbReference type="SUPFAM" id="SSF51905">
    <property type="entry name" value="FAD/NAD(P)-binding domain"/>
    <property type="match status" value="1"/>
</dbReference>
<dbReference type="PRINTS" id="PR00368">
    <property type="entry name" value="FADPNR"/>
</dbReference>
<dbReference type="SUPFAM" id="SSF51206">
    <property type="entry name" value="cAMP-binding domain-like"/>
    <property type="match status" value="1"/>
</dbReference>
<accession>A0A1M6LPK9</accession>
<dbReference type="Gene3D" id="3.50.50.60">
    <property type="entry name" value="FAD/NAD(P)-binding domain"/>
    <property type="match status" value="2"/>
</dbReference>
<sequence>MNLNTSSAPPPPLDPRDPYARTAQIFPVLSEEQVARIRPFGQLEELPAGTVLFERGQRSVDFFVVLRGYIDIYENTAAGPQVITVHGENQFTGELDLFNDREILVGGRVGEAGGQILRVSRPQFRRLLVAEPEVGDLIMQAFMLRRLGLITHQQGAVTLVAPHDSADALRIQRFLDRNGYPVQVLDAADEAARQLLATLPGGLAALPAVFLPNQPAPLCNPPTLQLAEALGLVEQLQYDAPYDVAIVGAGPAGLSAAVYAASEGLRTLLLELEAPGGQAGTSSRIENYLGFPLGVSGQALAARAQVQAHKFGATIALPHQVRGLNCGQWPFLLTLEEGQPPVAARAVVVASGARYRRLGVAHEERFEGVGLYYAATAMEGEICRHEDIIVVGGGNSAGQAAVFLSRFARHVHVLVRGEGLAATMSDYLVQRILASPQITLHPHTEIVALAGERYLEQVTWQHRQTRQADTVPIRHVFLMLGAEPNTQWLNGCLQLDEKGFVRTGLPHPAANANQRPPLTLETSIPGVFAVGDVRAGSVKRVASAVGEGAMVVSQVHEALAALGE</sequence>
<keyword evidence="2" id="KW-0560">Oxidoreductase</keyword>
<feature type="domain" description="Cyclic nucleotide-binding" evidence="3">
    <location>
        <begin position="25"/>
        <end position="145"/>
    </location>
</feature>
<dbReference type="PANTHER" id="PTHR48105">
    <property type="entry name" value="THIOREDOXIN REDUCTASE 1-RELATED-RELATED"/>
    <property type="match status" value="1"/>
</dbReference>
<dbReference type="AlphaFoldDB" id="A0A1M6LPK9"/>
<dbReference type="EMBL" id="FQYN01000010">
    <property type="protein sequence ID" value="SHJ73137.1"/>
    <property type="molecule type" value="Genomic_DNA"/>
</dbReference>
<dbReference type="RefSeq" id="WP_073112129.1">
    <property type="nucleotide sequence ID" value="NZ_FQYN01000010.1"/>
</dbReference>
<dbReference type="OrthoDB" id="109585at2"/>
<dbReference type="PRINTS" id="PR00469">
    <property type="entry name" value="PNDRDTASEII"/>
</dbReference>
<dbReference type="Proteomes" id="UP000184418">
    <property type="component" value="Unassembled WGS sequence"/>
</dbReference>
<organism evidence="4 5">
    <name type="scientific">Hymenobacter daecheongensis DSM 21074</name>
    <dbReference type="NCBI Taxonomy" id="1121955"/>
    <lineage>
        <taxon>Bacteria</taxon>
        <taxon>Pseudomonadati</taxon>
        <taxon>Bacteroidota</taxon>
        <taxon>Cytophagia</taxon>
        <taxon>Cytophagales</taxon>
        <taxon>Hymenobacteraceae</taxon>
        <taxon>Hymenobacter</taxon>
    </lineage>
</organism>
<dbReference type="SMART" id="SM00100">
    <property type="entry name" value="cNMP"/>
    <property type="match status" value="1"/>
</dbReference>
<gene>
    <name evidence="4" type="ORF">SAMN02745146_0003</name>
</gene>
<proteinExistence type="predicted"/>
<dbReference type="InterPro" id="IPR014710">
    <property type="entry name" value="RmlC-like_jellyroll"/>
</dbReference>
<dbReference type="CDD" id="cd00038">
    <property type="entry name" value="CAP_ED"/>
    <property type="match status" value="1"/>
</dbReference>